<feature type="region of interest" description="Disordered" evidence="2">
    <location>
        <begin position="22"/>
        <end position="280"/>
    </location>
</feature>
<feature type="compositionally biased region" description="Basic and acidic residues" evidence="2">
    <location>
        <begin position="498"/>
        <end position="509"/>
    </location>
</feature>
<feature type="compositionally biased region" description="Polar residues" evidence="2">
    <location>
        <begin position="315"/>
        <end position="328"/>
    </location>
</feature>
<feature type="compositionally biased region" description="Gly residues" evidence="2">
    <location>
        <begin position="25"/>
        <end position="47"/>
    </location>
</feature>
<feature type="compositionally biased region" description="Pro residues" evidence="2">
    <location>
        <begin position="455"/>
        <end position="466"/>
    </location>
</feature>
<proteinExistence type="predicted"/>
<evidence type="ECO:0000313" key="3">
    <source>
        <dbReference type="EMBL" id="KZT67049.1"/>
    </source>
</evidence>
<keyword evidence="1" id="KW-0175">Coiled coil</keyword>
<feature type="compositionally biased region" description="Low complexity" evidence="2">
    <location>
        <begin position="227"/>
        <end position="249"/>
    </location>
</feature>
<feature type="compositionally biased region" description="Gly residues" evidence="2">
    <location>
        <begin position="104"/>
        <end position="118"/>
    </location>
</feature>
<accession>A0A165NJP0</accession>
<organism evidence="3 4">
    <name type="scientific">Daedalea quercina L-15889</name>
    <dbReference type="NCBI Taxonomy" id="1314783"/>
    <lineage>
        <taxon>Eukaryota</taxon>
        <taxon>Fungi</taxon>
        <taxon>Dikarya</taxon>
        <taxon>Basidiomycota</taxon>
        <taxon>Agaricomycotina</taxon>
        <taxon>Agaricomycetes</taxon>
        <taxon>Polyporales</taxon>
        <taxon>Fomitopsis</taxon>
    </lineage>
</organism>
<dbReference type="Proteomes" id="UP000076727">
    <property type="component" value="Unassembled WGS sequence"/>
</dbReference>
<protein>
    <submittedName>
        <fullName evidence="3">Uncharacterized protein</fullName>
    </submittedName>
</protein>
<evidence type="ECO:0000256" key="1">
    <source>
        <dbReference type="SAM" id="Coils"/>
    </source>
</evidence>
<feature type="compositionally biased region" description="Low complexity" evidence="2">
    <location>
        <begin position="439"/>
        <end position="454"/>
    </location>
</feature>
<feature type="compositionally biased region" description="Basic and acidic residues" evidence="2">
    <location>
        <begin position="301"/>
        <end position="312"/>
    </location>
</feature>
<dbReference type="EMBL" id="KV429081">
    <property type="protein sequence ID" value="KZT67049.1"/>
    <property type="molecule type" value="Genomic_DNA"/>
</dbReference>
<dbReference type="OrthoDB" id="2162994at2759"/>
<keyword evidence="4" id="KW-1185">Reference proteome</keyword>
<feature type="compositionally biased region" description="Polar residues" evidence="2">
    <location>
        <begin position="634"/>
        <end position="646"/>
    </location>
</feature>
<gene>
    <name evidence="3" type="ORF">DAEQUDRAFT_428917</name>
</gene>
<evidence type="ECO:0000256" key="2">
    <source>
        <dbReference type="SAM" id="MobiDB-lite"/>
    </source>
</evidence>
<feature type="coiled-coil region" evidence="1">
    <location>
        <begin position="355"/>
        <end position="382"/>
    </location>
</feature>
<name>A0A165NJP0_9APHY</name>
<dbReference type="AlphaFoldDB" id="A0A165NJP0"/>
<feature type="region of interest" description="Disordered" evidence="2">
    <location>
        <begin position="301"/>
        <end position="350"/>
    </location>
</feature>
<feature type="region of interest" description="Disordered" evidence="2">
    <location>
        <begin position="424"/>
        <end position="659"/>
    </location>
</feature>
<feature type="compositionally biased region" description="Basic residues" evidence="2">
    <location>
        <begin position="581"/>
        <end position="601"/>
    </location>
</feature>
<evidence type="ECO:0000313" key="4">
    <source>
        <dbReference type="Proteomes" id="UP000076727"/>
    </source>
</evidence>
<feature type="compositionally biased region" description="Low complexity" evidence="2">
    <location>
        <begin position="199"/>
        <end position="218"/>
    </location>
</feature>
<feature type="compositionally biased region" description="Polar residues" evidence="2">
    <location>
        <begin position="510"/>
        <end position="519"/>
    </location>
</feature>
<sequence>MPYVPVHGLRDRPQAERQLRAAAVGGTGRRTGHPGGRARGDGRGATGLGVAVRQPSSGRRGPSPVCERGSPPCLLWRRGEAQRARARAAATASHSHIRAEMPAGAGGTGGARQGGRGQGAEPRGVAGKQGMRPEKAGGEPGQALLSRARDPGTGQSQLDPRPIGERQPPASVPHAHRSNIVPPPANGPPIRRRAPPLRLPLAPSSSSPSSSPRAMSSSPRPPPPAPLLAAALPATATAATTTTTTTTPARSPPEPPHASVPAKPLSNGPGPSPVAGQSPAQLAALLSDALRDADALRYELSKSRRRAEKAERLLSSLTHSTCSPSQQRPPAESSAPSTPPNGHHQPLPESAVKAILDAEARVERAEVARDDAEARLRVIQEAWTELNHYLNTTEVRAADARMSFSRIVADGGGQLVLVPVHAAGSSSALPPSQPPHHTLPPLKSLSSRTSSSYRPPFPSLPPPPLPNANSRVRPRSGSLDGYPNSLTGPGGPPPPKRMRSERDPADRSRQYSVSPSASPRYTYMNGRHDPGLVPLQHSGSASVPALHPYYGASGPNPPYRGHSHHRDEPVQIRYVDANGRPTHHERHSRRRGRSRSPHSRSRSRESSMSVDEMILEATTGDDHERQGAPLGRPHSQSLTHHPSQQMAMPRPRHRSQSPMNRGEYLAVPHSRSRGACDLAPRTRSWLTHSQDQAVPLAVAVFRRSQGTQVQAVRSALLARCRRTRPTSLRRRSLERPSRKAS</sequence>
<reference evidence="3 4" key="1">
    <citation type="journal article" date="2016" name="Mol. Biol. Evol.">
        <title>Comparative Genomics of Early-Diverging Mushroom-Forming Fungi Provides Insights into the Origins of Lignocellulose Decay Capabilities.</title>
        <authorList>
            <person name="Nagy L.G."/>
            <person name="Riley R."/>
            <person name="Tritt A."/>
            <person name="Adam C."/>
            <person name="Daum C."/>
            <person name="Floudas D."/>
            <person name="Sun H."/>
            <person name="Yadav J.S."/>
            <person name="Pangilinan J."/>
            <person name="Larsson K.H."/>
            <person name="Matsuura K."/>
            <person name="Barry K."/>
            <person name="Labutti K."/>
            <person name="Kuo R."/>
            <person name="Ohm R.A."/>
            <person name="Bhattacharya S.S."/>
            <person name="Shirouzu T."/>
            <person name="Yoshinaga Y."/>
            <person name="Martin F.M."/>
            <person name="Grigoriev I.V."/>
            <person name="Hibbett D.S."/>
        </authorList>
    </citation>
    <scope>NUCLEOTIDE SEQUENCE [LARGE SCALE GENOMIC DNA]</scope>
    <source>
        <strain evidence="3 4">L-15889</strain>
    </source>
</reference>
<dbReference type="STRING" id="1314783.A0A165NJP0"/>